<dbReference type="EMBL" id="QGDJ01000017">
    <property type="protein sequence ID" value="PWJ12139.1"/>
    <property type="molecule type" value="Genomic_DNA"/>
</dbReference>
<dbReference type="AlphaFoldDB" id="A0A2Y9C3C9"/>
<proteinExistence type="predicted"/>
<gene>
    <name evidence="2" type="ORF">BCF38_11774</name>
    <name evidence="3" type="ORF">SAMN05421539_11774</name>
</gene>
<evidence type="ECO:0000313" key="2">
    <source>
        <dbReference type="EMBL" id="PWJ12139.1"/>
    </source>
</evidence>
<evidence type="ECO:0000256" key="1">
    <source>
        <dbReference type="SAM" id="MobiDB-lite"/>
    </source>
</evidence>
<dbReference type="OrthoDB" id="7161641at2"/>
<keyword evidence="4" id="KW-1185">Reference proteome</keyword>
<evidence type="ECO:0000313" key="4">
    <source>
        <dbReference type="Proteomes" id="UP000245839"/>
    </source>
</evidence>
<dbReference type="Proteomes" id="UP000251571">
    <property type="component" value="Unassembled WGS sequence"/>
</dbReference>
<evidence type="ECO:0000313" key="3">
    <source>
        <dbReference type="EMBL" id="SSA51242.1"/>
    </source>
</evidence>
<feature type="compositionally biased region" description="Pro residues" evidence="1">
    <location>
        <begin position="664"/>
        <end position="687"/>
    </location>
</feature>
<protein>
    <submittedName>
        <fullName evidence="3">AsmA-like C-terminal region</fullName>
    </submittedName>
    <submittedName>
        <fullName evidence="2">AsmA-like protein</fullName>
    </submittedName>
</protein>
<dbReference type="RefSeq" id="WP_109566269.1">
    <property type="nucleotide sequence ID" value="NZ_QGDJ01000017.1"/>
</dbReference>
<name>A0A2Y9C3C9_9RHOB</name>
<dbReference type="EMBL" id="UETC01000017">
    <property type="protein sequence ID" value="SSA51242.1"/>
    <property type="molecule type" value="Genomic_DNA"/>
</dbReference>
<evidence type="ECO:0000313" key="5">
    <source>
        <dbReference type="Proteomes" id="UP000251571"/>
    </source>
</evidence>
<reference evidence="3 5" key="1">
    <citation type="submission" date="2016-10" db="EMBL/GenBank/DDBJ databases">
        <authorList>
            <person name="Cai Z."/>
        </authorList>
    </citation>
    <scope>NUCLEOTIDE SEQUENCE [LARGE SCALE GENOMIC DNA]</scope>
    <source>
        <strain evidence="3 5">DSM 25227</strain>
    </source>
</reference>
<reference evidence="2 4" key="2">
    <citation type="submission" date="2018-03" db="EMBL/GenBank/DDBJ databases">
        <title>Genomic Encyclopedia of Archaeal and Bacterial Type Strains, Phase II (KMG-II): from individual species to whole genera.</title>
        <authorList>
            <person name="Goeker M."/>
        </authorList>
    </citation>
    <scope>NUCLEOTIDE SEQUENCE [LARGE SCALE GENOMIC DNA]</scope>
    <source>
        <strain evidence="2 4">DSM 25227</strain>
    </source>
</reference>
<feature type="region of interest" description="Disordered" evidence="1">
    <location>
        <begin position="661"/>
        <end position="693"/>
    </location>
</feature>
<sequence>MPLSLRRPILLLARLLLVLAVVVVGLAGGTAYRLTRGPIALPAWMVAQVEARAERGLAPATLEIGEIALAWDGAARALRLGAFDLALARDGAALVTLPEARVTVDGANLLRGRVRPREVDLAGLALNVARDAEGRFSLQLGAGGGALPRDPAEALALLDAALAAPAIAELDSVRVSGITLRLSDAITGLAQDVTDGTLALRRDGAAVALTLDTRLPVGPGRAAGLSLRLTRGERATAEASLDGLPLGYLAEILPGVPALRLARGEVSLRAGGEIGADGRLGPLSGRAELRDAILVDRPDLRLDRATLALDWEPGSDRIMLSEIAAGSPELSLRGAGQVILEDGATGPVQLQLRLGETVLDPEGVFERRVAFDQGVITARLTQTPLALRIGQAMLTGPSGTARLSGRVAFAPGGLEGGVRLEVPEMPVEDLKALWPPDLRPGARRWFVTNMIGGTATDAVGALRFAPGRPPDVQASFAYREGQVRFMRHMPPAEQASGAAQFDGRRLAMRVDAAAIPARGPDVDVTAETPRLLIASADFVILDATEQPLRAEFEMRAGGEIGDILTLLDNRPLRLLERVSRDRSLATGRGEAVVRVALPLRDGNAPADIDWSVRAILRDVESDKVVPGRRLAAQMLTMTADPEAVEIGGAMTFEGIPFEGSWRQPLPPRSTEPIVPGAPPGPPGPPAGPGRVAGTARVAPEDLARLGIDLGAFDLSGRTAAQLEVTLEPGAPPRLSLTSDLTGLAVGLPAISWSKPAGRAAAFALDAVLGSAPEVTRVALDAPGLSASGRVSLRPGGGLDQAQFQAVDTGWFRGPLTLTGRGADASPRISIGGGEADLRRALLVGGDGGGGEGSPLDIALDRLTITEGIALTGLRANLRGGAGEFTAAINGGTAIEGVLAPQQGGTALQVQGGDAGGVLRSAGLFRDARGGRLQLTLRPTGQQGVYDGALRIADLRVRNAPALASLLQTLSVVGILEQLTGEGLAFTTVESDFTLRPGDIVVRRASAVGPSMSITADGTYDLAAKTMDLEGVVSPIYLVNGLFGAFFSRRDEGLFGFTYRLRGRAETPEVEVNPLSILTPGVFREIFRRPPPGE</sequence>
<organism evidence="3 5">
    <name type="scientific">Jannaschia seohaensis</name>
    <dbReference type="NCBI Taxonomy" id="475081"/>
    <lineage>
        <taxon>Bacteria</taxon>
        <taxon>Pseudomonadati</taxon>
        <taxon>Pseudomonadota</taxon>
        <taxon>Alphaproteobacteria</taxon>
        <taxon>Rhodobacterales</taxon>
        <taxon>Roseobacteraceae</taxon>
        <taxon>Jannaschia</taxon>
    </lineage>
</organism>
<accession>A0A2Y9C3C9</accession>
<dbReference type="Proteomes" id="UP000245839">
    <property type="component" value="Unassembled WGS sequence"/>
</dbReference>